<dbReference type="AlphaFoldDB" id="A0AAV1B1B2"/>
<protein>
    <submittedName>
        <fullName evidence="4">Uncharacterized protein</fullName>
    </submittedName>
</protein>
<reference evidence="4 5" key="1">
    <citation type="submission" date="2023-01" db="EMBL/GenBank/DDBJ databases">
        <authorList>
            <person name="Kreplak J."/>
        </authorList>
    </citation>
    <scope>NUCLEOTIDE SEQUENCE [LARGE SCALE GENOMIC DNA]</scope>
</reference>
<dbReference type="SUPFAM" id="SSF52313">
    <property type="entry name" value="Ribosomal protein S2"/>
    <property type="match status" value="1"/>
</dbReference>
<dbReference type="InterPro" id="IPR018130">
    <property type="entry name" value="Ribosomal_uS2_CS"/>
</dbReference>
<evidence type="ECO:0000256" key="2">
    <source>
        <dbReference type="ARBA" id="ARBA00022980"/>
    </source>
</evidence>
<name>A0AAV1B1B2_VICFA</name>
<dbReference type="Gene3D" id="3.40.50.10490">
    <property type="entry name" value="Glucose-6-phosphate isomerase like protein, domain 1"/>
    <property type="match status" value="1"/>
</dbReference>
<dbReference type="EMBL" id="OX451741">
    <property type="protein sequence ID" value="CAI8615923.1"/>
    <property type="molecule type" value="Genomic_DNA"/>
</dbReference>
<gene>
    <name evidence="4" type="ORF">VFH_VI004040</name>
</gene>
<keyword evidence="5" id="KW-1185">Reference proteome</keyword>
<dbReference type="PROSITE" id="PS00962">
    <property type="entry name" value="RIBOSOMAL_S2_1"/>
    <property type="match status" value="1"/>
</dbReference>
<evidence type="ECO:0000256" key="1">
    <source>
        <dbReference type="ARBA" id="ARBA00006242"/>
    </source>
</evidence>
<evidence type="ECO:0000313" key="4">
    <source>
        <dbReference type="EMBL" id="CAI8615923.1"/>
    </source>
</evidence>
<dbReference type="Pfam" id="PF00318">
    <property type="entry name" value="Ribosomal_S2"/>
    <property type="match status" value="1"/>
</dbReference>
<dbReference type="InterPro" id="IPR001865">
    <property type="entry name" value="Ribosomal_uS2"/>
</dbReference>
<evidence type="ECO:0000256" key="3">
    <source>
        <dbReference type="ARBA" id="ARBA00023274"/>
    </source>
</evidence>
<comment type="similarity">
    <text evidence="1">Belongs to the universal ribosomal protein uS2 family.</text>
</comment>
<keyword evidence="2" id="KW-0689">Ribosomal protein</keyword>
<evidence type="ECO:0000313" key="5">
    <source>
        <dbReference type="Proteomes" id="UP001157006"/>
    </source>
</evidence>
<proteinExistence type="inferred from homology"/>
<dbReference type="GO" id="GO:0006412">
    <property type="term" value="P:translation"/>
    <property type="evidence" value="ECO:0007669"/>
    <property type="project" value="InterPro"/>
</dbReference>
<keyword evidence="3" id="KW-0687">Ribonucleoprotein</keyword>
<dbReference type="GO" id="GO:1990904">
    <property type="term" value="C:ribonucleoprotein complex"/>
    <property type="evidence" value="ECO:0007669"/>
    <property type="project" value="UniProtKB-KW"/>
</dbReference>
<organism evidence="4 5">
    <name type="scientific">Vicia faba</name>
    <name type="common">Broad bean</name>
    <name type="synonym">Faba vulgaris</name>
    <dbReference type="NCBI Taxonomy" id="3906"/>
    <lineage>
        <taxon>Eukaryota</taxon>
        <taxon>Viridiplantae</taxon>
        <taxon>Streptophyta</taxon>
        <taxon>Embryophyta</taxon>
        <taxon>Tracheophyta</taxon>
        <taxon>Spermatophyta</taxon>
        <taxon>Magnoliopsida</taxon>
        <taxon>eudicotyledons</taxon>
        <taxon>Gunneridae</taxon>
        <taxon>Pentapetalae</taxon>
        <taxon>rosids</taxon>
        <taxon>fabids</taxon>
        <taxon>Fabales</taxon>
        <taxon>Fabaceae</taxon>
        <taxon>Papilionoideae</taxon>
        <taxon>50 kb inversion clade</taxon>
        <taxon>NPAAA clade</taxon>
        <taxon>Hologalegina</taxon>
        <taxon>IRL clade</taxon>
        <taxon>Fabeae</taxon>
        <taxon>Vicia</taxon>
    </lineage>
</organism>
<sequence length="171" mass="19929">MTKKYLNFTFEEMMEAGVHFGHDTRKWKLRMTPFISGKHKASKGKHVGTKKAANSVTRAAIRARCHYVIKNGSELWLNATFYEEIKPFRNRKVACPPSQSHILWQHLLTLTPINKGSPNPEVFRLLFTIMLTRVDFTPLMALFHDRQDGPEWFIRAFPPAREDYKKNSLIL</sequence>
<dbReference type="GO" id="GO:0003735">
    <property type="term" value="F:structural constituent of ribosome"/>
    <property type="evidence" value="ECO:0007669"/>
    <property type="project" value="InterPro"/>
</dbReference>
<dbReference type="GO" id="GO:0005840">
    <property type="term" value="C:ribosome"/>
    <property type="evidence" value="ECO:0007669"/>
    <property type="project" value="UniProtKB-KW"/>
</dbReference>
<accession>A0AAV1B1B2</accession>
<dbReference type="Proteomes" id="UP001157006">
    <property type="component" value="Chromosome 6"/>
</dbReference>
<dbReference type="InterPro" id="IPR023591">
    <property type="entry name" value="Ribosomal_uS2_flav_dom_sf"/>
</dbReference>